<dbReference type="SUPFAM" id="SSF57535">
    <property type="entry name" value="Complement control module/SCR domain"/>
    <property type="match status" value="7"/>
</dbReference>
<dbReference type="Pfam" id="PF00431">
    <property type="entry name" value="CUB"/>
    <property type="match status" value="3"/>
</dbReference>
<dbReference type="PROSITE" id="PS01187">
    <property type="entry name" value="EGF_CA"/>
    <property type="match status" value="1"/>
</dbReference>
<dbReference type="Pfam" id="PF00084">
    <property type="entry name" value="Sushi"/>
    <property type="match status" value="6"/>
</dbReference>
<feature type="domain" description="EGF-like" evidence="13">
    <location>
        <begin position="820"/>
        <end position="856"/>
    </location>
</feature>
<dbReference type="PROSITE" id="PS01209">
    <property type="entry name" value="LDLRA_1"/>
    <property type="match status" value="1"/>
</dbReference>
<evidence type="ECO:0000256" key="6">
    <source>
        <dbReference type="ARBA" id="ARBA00023157"/>
    </source>
</evidence>
<dbReference type="InterPro" id="IPR018097">
    <property type="entry name" value="EGF_Ca-bd_CS"/>
</dbReference>
<feature type="domain" description="CUB" evidence="12">
    <location>
        <begin position="436"/>
        <end position="546"/>
    </location>
</feature>
<dbReference type="Gene3D" id="4.10.400.10">
    <property type="entry name" value="Low-density Lipoprotein Receptor"/>
    <property type="match status" value="1"/>
</dbReference>
<evidence type="ECO:0000256" key="1">
    <source>
        <dbReference type="ARBA" id="ARBA00022536"/>
    </source>
</evidence>
<keyword evidence="2" id="KW-0812">Transmembrane</keyword>
<evidence type="ECO:0000256" key="8">
    <source>
        <dbReference type="PROSITE-ProRule" id="PRU00059"/>
    </source>
</evidence>
<gene>
    <name evidence="16" type="ORF">C0Q70_00887</name>
</gene>
<dbReference type="CDD" id="cd00041">
    <property type="entry name" value="CUB"/>
    <property type="match status" value="3"/>
</dbReference>
<dbReference type="EMBL" id="PZQS01000001">
    <property type="protein sequence ID" value="PVD38276.1"/>
    <property type="molecule type" value="Genomic_DNA"/>
</dbReference>
<evidence type="ECO:0000256" key="2">
    <source>
        <dbReference type="ARBA" id="ARBA00022692"/>
    </source>
</evidence>
<dbReference type="CDD" id="cd00037">
    <property type="entry name" value="CLECT"/>
    <property type="match status" value="1"/>
</dbReference>
<feature type="domain" description="Sushi" evidence="15">
    <location>
        <begin position="545"/>
        <end position="602"/>
    </location>
</feature>
<feature type="disulfide bond" evidence="10">
    <location>
        <begin position="184"/>
        <end position="199"/>
    </location>
</feature>
<dbReference type="STRING" id="400727.A0A2T7PXX3"/>
<dbReference type="InterPro" id="IPR036055">
    <property type="entry name" value="LDL_receptor-like_sf"/>
</dbReference>
<accession>A0A2T7PXX3</accession>
<feature type="disulfide bond" evidence="8">
    <location>
        <begin position="436"/>
        <end position="463"/>
    </location>
</feature>
<dbReference type="SUPFAM" id="SSF49854">
    <property type="entry name" value="Spermadhesin, CUB domain"/>
    <property type="match status" value="3"/>
</dbReference>
<comment type="caution">
    <text evidence="16">The sequence shown here is derived from an EMBL/GenBank/DDBJ whole genome shotgun (WGS) entry which is preliminary data.</text>
</comment>
<dbReference type="Pfam" id="PF00057">
    <property type="entry name" value="Ldl_recept_a"/>
    <property type="match status" value="1"/>
</dbReference>
<dbReference type="CDD" id="cd00033">
    <property type="entry name" value="CCP"/>
    <property type="match status" value="6"/>
</dbReference>
<dbReference type="Gene3D" id="2.10.25.10">
    <property type="entry name" value="Laminin"/>
    <property type="match status" value="2"/>
</dbReference>
<reference evidence="16 17" key="1">
    <citation type="submission" date="2018-04" db="EMBL/GenBank/DDBJ databases">
        <title>The genome of golden apple snail Pomacea canaliculata provides insight into stress tolerance and invasive adaptation.</title>
        <authorList>
            <person name="Liu C."/>
            <person name="Liu B."/>
            <person name="Ren Y."/>
            <person name="Zhang Y."/>
            <person name="Wang H."/>
            <person name="Li S."/>
            <person name="Jiang F."/>
            <person name="Yin L."/>
            <person name="Zhang G."/>
            <person name="Qian W."/>
            <person name="Fan W."/>
        </authorList>
    </citation>
    <scope>NUCLEOTIDE SEQUENCE [LARGE SCALE GENOMIC DNA]</scope>
    <source>
        <strain evidence="16">SZHN2017</strain>
        <tissue evidence="16">Muscle</tissue>
    </source>
</reference>
<dbReference type="Proteomes" id="UP000245119">
    <property type="component" value="Linkage Group LG1"/>
</dbReference>
<dbReference type="InterPro" id="IPR000436">
    <property type="entry name" value="Sushi_SCR_CCP_dom"/>
</dbReference>
<evidence type="ECO:0000256" key="5">
    <source>
        <dbReference type="ARBA" id="ARBA00022989"/>
    </source>
</evidence>
<dbReference type="SUPFAM" id="SSF57196">
    <property type="entry name" value="EGF/Laminin"/>
    <property type="match status" value="2"/>
</dbReference>
<feature type="disulfide bond" evidence="11">
    <location>
        <begin position="1031"/>
        <end position="1058"/>
    </location>
</feature>
<dbReference type="SUPFAM" id="SSF57424">
    <property type="entry name" value="LDL receptor-like module"/>
    <property type="match status" value="1"/>
</dbReference>
<feature type="domain" description="Sushi" evidence="15">
    <location>
        <begin position="660"/>
        <end position="717"/>
    </location>
</feature>
<feature type="domain" description="Sushi" evidence="15">
    <location>
        <begin position="603"/>
        <end position="659"/>
    </location>
</feature>
<dbReference type="PROSITE" id="PS50923">
    <property type="entry name" value="SUSHI"/>
    <property type="match status" value="5"/>
</dbReference>
<dbReference type="SUPFAM" id="SSF56436">
    <property type="entry name" value="C-type lectin-like"/>
    <property type="match status" value="1"/>
</dbReference>
<dbReference type="PANTHER" id="PTHR45656:SF4">
    <property type="entry name" value="PROTEIN CBR-CLEC-78"/>
    <property type="match status" value="1"/>
</dbReference>
<dbReference type="InterPro" id="IPR000859">
    <property type="entry name" value="CUB_dom"/>
</dbReference>
<feature type="domain" description="EGF-like" evidence="13">
    <location>
        <begin position="776"/>
        <end position="814"/>
    </location>
</feature>
<protein>
    <recommendedName>
        <fullName evidence="18">Cubilin</fullName>
    </recommendedName>
</protein>
<dbReference type="PROSITE" id="PS50068">
    <property type="entry name" value="LDLRA_2"/>
    <property type="match status" value="1"/>
</dbReference>
<feature type="domain" description="CUB" evidence="12">
    <location>
        <begin position="323"/>
        <end position="435"/>
    </location>
</feature>
<organism evidence="16 17">
    <name type="scientific">Pomacea canaliculata</name>
    <name type="common">Golden apple snail</name>
    <dbReference type="NCBI Taxonomy" id="400727"/>
    <lineage>
        <taxon>Eukaryota</taxon>
        <taxon>Metazoa</taxon>
        <taxon>Spiralia</taxon>
        <taxon>Lophotrochozoa</taxon>
        <taxon>Mollusca</taxon>
        <taxon>Gastropoda</taxon>
        <taxon>Caenogastropoda</taxon>
        <taxon>Architaenioglossa</taxon>
        <taxon>Ampullarioidea</taxon>
        <taxon>Ampullariidae</taxon>
        <taxon>Pomacea</taxon>
    </lineage>
</organism>
<feature type="domain" description="Sushi" evidence="15">
    <location>
        <begin position="718"/>
        <end position="776"/>
    </location>
</feature>
<dbReference type="SMART" id="SM00042">
    <property type="entry name" value="CUB"/>
    <property type="match status" value="3"/>
</dbReference>
<dbReference type="InterPro" id="IPR023415">
    <property type="entry name" value="LDLR_class-A_CS"/>
</dbReference>
<evidence type="ECO:0000256" key="9">
    <source>
        <dbReference type="PROSITE-ProRule" id="PRU00076"/>
    </source>
</evidence>
<feature type="disulfide bond" evidence="11">
    <location>
        <begin position="573"/>
        <end position="600"/>
    </location>
</feature>
<dbReference type="InterPro" id="IPR035976">
    <property type="entry name" value="Sushi/SCR/CCP_sf"/>
</dbReference>
<proteinExistence type="predicted"/>
<dbReference type="InterPro" id="IPR016186">
    <property type="entry name" value="C-type_lectin-like/link_sf"/>
</dbReference>
<dbReference type="PROSITE" id="PS50026">
    <property type="entry name" value="EGF_3"/>
    <property type="match status" value="2"/>
</dbReference>
<dbReference type="InterPro" id="IPR000742">
    <property type="entry name" value="EGF"/>
</dbReference>
<dbReference type="PROSITE" id="PS00010">
    <property type="entry name" value="ASX_HYDROXYL"/>
    <property type="match status" value="2"/>
</dbReference>
<evidence type="ECO:0008006" key="18">
    <source>
        <dbReference type="Google" id="ProtNLM"/>
    </source>
</evidence>
<dbReference type="OrthoDB" id="430340at2759"/>
<name>A0A2T7PXX3_POMCA</name>
<dbReference type="InterPro" id="IPR016187">
    <property type="entry name" value="CTDL_fold"/>
</dbReference>
<dbReference type="InterPro" id="IPR001881">
    <property type="entry name" value="EGF-like_Ca-bd_dom"/>
</dbReference>
<keyword evidence="17" id="KW-1185">Reference proteome</keyword>
<dbReference type="InterPro" id="IPR001304">
    <property type="entry name" value="C-type_lectin-like"/>
</dbReference>
<dbReference type="InterPro" id="IPR000152">
    <property type="entry name" value="EGF-type_Asp/Asn_hydroxyl_site"/>
</dbReference>
<evidence type="ECO:0000256" key="11">
    <source>
        <dbReference type="PROSITE-ProRule" id="PRU00302"/>
    </source>
</evidence>
<evidence type="ECO:0000313" key="17">
    <source>
        <dbReference type="Proteomes" id="UP000245119"/>
    </source>
</evidence>
<dbReference type="Gene3D" id="3.10.100.10">
    <property type="entry name" value="Mannose-Binding Protein A, subunit A"/>
    <property type="match status" value="1"/>
</dbReference>
<keyword evidence="1 9" id="KW-0245">EGF-like domain</keyword>
<feature type="domain" description="C-type lectin" evidence="14">
    <location>
        <begin position="84"/>
        <end position="160"/>
    </location>
</feature>
<dbReference type="InterPro" id="IPR051277">
    <property type="entry name" value="SEZ6_CSMD_C4BPB_Regulators"/>
</dbReference>
<feature type="disulfide bond" evidence="11">
    <location>
        <begin position="688"/>
        <end position="715"/>
    </location>
</feature>
<dbReference type="PANTHER" id="PTHR45656">
    <property type="entry name" value="PROTEIN CBR-CLEC-78"/>
    <property type="match status" value="1"/>
</dbReference>
<feature type="domain" description="CUB" evidence="12">
    <location>
        <begin position="205"/>
        <end position="314"/>
    </location>
</feature>
<evidence type="ECO:0000259" key="12">
    <source>
        <dbReference type="PROSITE" id="PS01180"/>
    </source>
</evidence>
<dbReference type="InterPro" id="IPR049883">
    <property type="entry name" value="NOTCH1_EGF-like"/>
</dbReference>
<dbReference type="CDD" id="cd00112">
    <property type="entry name" value="LDLa"/>
    <property type="match status" value="1"/>
</dbReference>
<dbReference type="SMART" id="SM00192">
    <property type="entry name" value="LDLa"/>
    <property type="match status" value="1"/>
</dbReference>
<dbReference type="Gene3D" id="2.10.70.10">
    <property type="entry name" value="Complement Module, domain 1"/>
    <property type="match status" value="6"/>
</dbReference>
<dbReference type="PROSITE" id="PS50041">
    <property type="entry name" value="C_TYPE_LECTIN_2"/>
    <property type="match status" value="1"/>
</dbReference>
<dbReference type="Pfam" id="PF07645">
    <property type="entry name" value="EGF_CA"/>
    <property type="match status" value="2"/>
</dbReference>
<keyword evidence="7" id="KW-0325">Glycoprotein</keyword>
<dbReference type="SMART" id="SM00179">
    <property type="entry name" value="EGF_CA"/>
    <property type="match status" value="2"/>
</dbReference>
<evidence type="ECO:0000256" key="3">
    <source>
        <dbReference type="ARBA" id="ARBA00022729"/>
    </source>
</evidence>
<feature type="domain" description="Sushi" evidence="15">
    <location>
        <begin position="1003"/>
        <end position="1060"/>
    </location>
</feature>
<dbReference type="Gene3D" id="2.60.120.290">
    <property type="entry name" value="Spermadhesin, CUB domain"/>
    <property type="match status" value="3"/>
</dbReference>
<sequence>MFFDWGGTLLGSDRLECPTCALHDKRVTVLSLTYIYILGGSLVEVKGFNQNQDLGQIIREGLSQSWTTDHVVSLSTGNISLHSWIGLKRGVNGDYTWASGRAGHEQQGFWDIGNPPTISTLSSNIHVNEQCCDINLNSTEYGEFRWSLTGCDNKRIFMCETFACNKYQFRCTNSQQCVGSKSVCDGERDCDDGSDELDCGLGVDCGGSLEGPSGTFHSPRFPDLYPDYATCIWQIWTPVGTKVQLQFETFSTELRYDKVEVFDGSERLDNARLGIYSGNQVPVVPLASSNVLLVTFTSDFSQQAHGFNVTWFTESFGDHSGACGGKFSADTQVQWFTSPLFPTHPYPDNLVCEWIITTHNSSDIITLQFVEFHLDSPYDWVEVHDGSEEQDQLLGHFSGSELPQVIVSSGPAIFVRFKTDLSHGERGFNATYETGCSVNISSGYARISSPGYRANNYPDNTYCVWHIIDNSSRNLTLIFNSDFETELYMDVVKVYNSSHSSERNLVAELSGNVIPARFHSEKEFLIIFESDGNVNRPGWAAAISYDCDPLPIKPPLHINTSSVAFGSAVEYQCQEGYILSGPSITVCGLQAWSPSAVPYCQLIDCGSPSIPKEGYLVHLSNATYGGVASYRCNTGFRMQGTNKTVCKDGNWTKLPTCEEIFCPKEPPPSNGTSMAEDNRYGALREYFCNHGYQLIGAKFSHCTANGTWSSPIPRCQITQCPAIMGLSNGYPSKTGPVSIRDTVVISCDSGYEMIGNSTLLCTPDLIYDKPLPVCKDIDECSSAEGSICRNGVCQNLPGDFRCICQAGYKNPGNDETICKDNNECQTANGGCSHTCENFQGGYRCTCRPGFQLYNGSLTNYSGSQLSPGKTCISVCQPFSVMEGSVFYTKAPLKDGTFLYPAEAFIRCPLGSIPDGPALVKCQQEGGWSASVTACRVSYCPQLNNPDHGTVDTNGLTLNSKASYTCKKGYQLMGTKFRYCQLYQDRSTYLQRFQWTDVDPFCQVNCGVPPQIDNGVALYLHTTLGGEAVYSCDCGYYLTGDMVVQCQDNGLWSGNGSTCNVLTCSTPENPTYGILEQTQFMYSVGSVLDIACDRPGYDLSDPWPLKCESPVRKQVASVLPLYQLAVNFSLETGNDMNITLSCGTNYQEKAETLFTQFLSQFEMFCTIMNKSINSNRSNRLHHFSGIFSIKRLACRIGAWVNVACYCLRHSLLSTCTASSPRDGGGIHLTSTQPLPDTTPTAQIQTSLDMQTTTDSFARIVTSTFGAEQSSLSSQNVGSVTGQSLGLTQSSSIDQLSFTTNRLLTTQAPLMTQRNETILSTTQAQVATVQTYKTTETQINTQFVRSFATKQTPMTTEASVTMQTPVLLTTHLMETSNVSGATQPLTTTQTTTTPITFSISARFLTESITAMQASMASQVSATNQKTISTLGSSATSTSVAKATSQTIQTSSVSTTHNPTDTQASLKTAQTSVTGEASAVIPESQTPTVSVTRWDGNGSSATGALTSNNYYATYLNCFYKTVLKRKSLLLPSVVPAFFSLRIEDTLQGSFRNLSCIDAVHLSINKKVVSMMQDFKSHIGKDYCLNASDVIVDLKSGNISFRGNKAEIRIQFSLRSANSLHQAVESCGERFKGFSSERASRDV</sequence>
<dbReference type="FunFam" id="2.10.25.10:FF:000005">
    <property type="entry name" value="Fibrillin 2"/>
    <property type="match status" value="1"/>
</dbReference>
<keyword evidence="5" id="KW-1133">Transmembrane helix</keyword>
<dbReference type="InterPro" id="IPR035914">
    <property type="entry name" value="Sperma_CUB_dom_sf"/>
</dbReference>
<evidence type="ECO:0000256" key="4">
    <source>
        <dbReference type="ARBA" id="ARBA00022737"/>
    </source>
</evidence>
<dbReference type="CDD" id="cd00054">
    <property type="entry name" value="EGF_CA"/>
    <property type="match status" value="2"/>
</dbReference>
<dbReference type="FunFam" id="2.60.120.290:FF:000005">
    <property type="entry name" value="Procollagen C-endopeptidase enhancer 1"/>
    <property type="match status" value="2"/>
</dbReference>
<evidence type="ECO:0000259" key="13">
    <source>
        <dbReference type="PROSITE" id="PS50026"/>
    </source>
</evidence>
<comment type="caution">
    <text evidence="9">Lacks conserved residue(s) required for the propagation of feature annotation.</text>
</comment>
<keyword evidence="5" id="KW-0472">Membrane</keyword>
<keyword evidence="6 11" id="KW-1015">Disulfide bond</keyword>
<dbReference type="InterPro" id="IPR002172">
    <property type="entry name" value="LDrepeatLR_classA_rpt"/>
</dbReference>
<feature type="disulfide bond" evidence="11">
    <location>
        <begin position="747"/>
        <end position="774"/>
    </location>
</feature>
<keyword evidence="11" id="KW-0768">Sushi</keyword>
<dbReference type="PROSITE" id="PS01180">
    <property type="entry name" value="CUB"/>
    <property type="match status" value="3"/>
</dbReference>
<evidence type="ECO:0000259" key="15">
    <source>
        <dbReference type="PROSITE" id="PS50923"/>
    </source>
</evidence>
<dbReference type="SMART" id="SM00181">
    <property type="entry name" value="EGF"/>
    <property type="match status" value="2"/>
</dbReference>
<evidence type="ECO:0000256" key="7">
    <source>
        <dbReference type="ARBA" id="ARBA00023180"/>
    </source>
</evidence>
<dbReference type="GO" id="GO:0005509">
    <property type="term" value="F:calcium ion binding"/>
    <property type="evidence" value="ECO:0007669"/>
    <property type="project" value="InterPro"/>
</dbReference>
<evidence type="ECO:0000256" key="10">
    <source>
        <dbReference type="PROSITE-ProRule" id="PRU00124"/>
    </source>
</evidence>
<evidence type="ECO:0000313" key="16">
    <source>
        <dbReference type="EMBL" id="PVD38276.1"/>
    </source>
</evidence>
<evidence type="ECO:0000259" key="14">
    <source>
        <dbReference type="PROSITE" id="PS50041"/>
    </source>
</evidence>
<keyword evidence="4" id="KW-0677">Repeat</keyword>
<keyword evidence="3" id="KW-0732">Signal</keyword>
<dbReference type="SMART" id="SM00032">
    <property type="entry name" value="CCP"/>
    <property type="match status" value="8"/>
</dbReference>